<accession>H1Y1U1</accession>
<dbReference type="OrthoDB" id="1442826at2"/>
<reference evidence="2" key="1">
    <citation type="submission" date="2011-09" db="EMBL/GenBank/DDBJ databases">
        <title>The permanent draft genome of Mucilaginibacter paludis DSM 18603.</title>
        <authorList>
            <consortium name="US DOE Joint Genome Institute (JGI-PGF)"/>
            <person name="Lucas S."/>
            <person name="Han J."/>
            <person name="Lapidus A."/>
            <person name="Bruce D."/>
            <person name="Goodwin L."/>
            <person name="Pitluck S."/>
            <person name="Peters L."/>
            <person name="Kyrpides N."/>
            <person name="Mavromatis K."/>
            <person name="Ivanova N."/>
            <person name="Mikhailova N."/>
            <person name="Held B."/>
            <person name="Detter J.C."/>
            <person name="Tapia R."/>
            <person name="Han C."/>
            <person name="Land M."/>
            <person name="Hauser L."/>
            <person name="Markowitz V."/>
            <person name="Cheng J.-F."/>
            <person name="Hugenholtz P."/>
            <person name="Woyke T."/>
            <person name="Wu D."/>
            <person name="Tindall B."/>
            <person name="Brambilla E."/>
            <person name="Klenk H.-P."/>
            <person name="Eisen J.A."/>
        </authorList>
    </citation>
    <scope>NUCLEOTIDE SEQUENCE [LARGE SCALE GENOMIC DNA]</scope>
    <source>
        <strain evidence="2">DSM 18603</strain>
    </source>
</reference>
<dbReference type="EMBL" id="CM001403">
    <property type="protein sequence ID" value="EHQ24750.1"/>
    <property type="molecule type" value="Genomic_DNA"/>
</dbReference>
<feature type="region of interest" description="Disordered" evidence="1">
    <location>
        <begin position="1"/>
        <end position="30"/>
    </location>
</feature>
<keyword evidence="3" id="KW-1185">Reference proteome</keyword>
<evidence type="ECO:0000313" key="3">
    <source>
        <dbReference type="Proteomes" id="UP000002774"/>
    </source>
</evidence>
<evidence type="ECO:0000313" key="2">
    <source>
        <dbReference type="EMBL" id="EHQ24750.1"/>
    </source>
</evidence>
<dbReference type="Proteomes" id="UP000002774">
    <property type="component" value="Chromosome"/>
</dbReference>
<dbReference type="STRING" id="714943.Mucpa_0558"/>
<organism evidence="2 3">
    <name type="scientific">Mucilaginibacter paludis DSM 18603</name>
    <dbReference type="NCBI Taxonomy" id="714943"/>
    <lineage>
        <taxon>Bacteria</taxon>
        <taxon>Pseudomonadati</taxon>
        <taxon>Bacteroidota</taxon>
        <taxon>Sphingobacteriia</taxon>
        <taxon>Sphingobacteriales</taxon>
        <taxon>Sphingobacteriaceae</taxon>
        <taxon>Mucilaginibacter</taxon>
    </lineage>
</organism>
<feature type="compositionally biased region" description="Basic and acidic residues" evidence="1">
    <location>
        <begin position="13"/>
        <end position="28"/>
    </location>
</feature>
<dbReference type="HOGENOM" id="CLU_2220186_0_0_10"/>
<dbReference type="AlphaFoldDB" id="H1Y1U1"/>
<name>H1Y1U1_9SPHI</name>
<proteinExistence type="predicted"/>
<protein>
    <submittedName>
        <fullName evidence="2">Uncharacterized protein</fullName>
    </submittedName>
</protein>
<evidence type="ECO:0000256" key="1">
    <source>
        <dbReference type="SAM" id="MobiDB-lite"/>
    </source>
</evidence>
<gene>
    <name evidence="2" type="ORF">Mucpa_0558</name>
</gene>
<sequence length="106" mass="12537">MKRKAKRVIQNQREPRHDKPKVLADNHDGFGGNVPPDRMVVAIYFDQKDLPDCADAFLAEQELLQWKTIRGAPIRNWKVCAAEWIFNYRQEMKRKFRLSPFSSQSY</sequence>
<dbReference type="RefSeq" id="WP_008504319.1">
    <property type="nucleotide sequence ID" value="NZ_CM001403.1"/>
</dbReference>